<protein>
    <submittedName>
        <fullName evidence="2">Uncharacterized protein</fullName>
    </submittedName>
</protein>
<keyword evidence="1" id="KW-1133">Transmembrane helix</keyword>
<organism evidence="2 3">
    <name type="scientific">Tsukamurella strandjordii</name>
    <dbReference type="NCBI Taxonomy" id="147577"/>
    <lineage>
        <taxon>Bacteria</taxon>
        <taxon>Bacillati</taxon>
        <taxon>Actinomycetota</taxon>
        <taxon>Actinomycetes</taxon>
        <taxon>Mycobacteriales</taxon>
        <taxon>Tsukamurellaceae</taxon>
        <taxon>Tsukamurella</taxon>
    </lineage>
</organism>
<feature type="transmembrane region" description="Helical" evidence="1">
    <location>
        <begin position="103"/>
        <end position="127"/>
    </location>
</feature>
<keyword evidence="3" id="KW-1185">Reference proteome</keyword>
<sequence length="128" mass="13462">MTAAPSAIRIELDRVLGAVPMVVVDGMMQTANLNWLVVPVTPGVHRVAVTETYPTTQGWVNLDVPVAPGQMATVYYTSPHMGMGYGRIGLVPQSRPGAGTATVVWSLAAIPAVMLLAVIAIALWIVLA</sequence>
<evidence type="ECO:0000313" key="3">
    <source>
        <dbReference type="Proteomes" id="UP001178281"/>
    </source>
</evidence>
<evidence type="ECO:0000256" key="1">
    <source>
        <dbReference type="SAM" id="Phobius"/>
    </source>
</evidence>
<dbReference type="Proteomes" id="UP001178281">
    <property type="component" value="Unassembled WGS sequence"/>
</dbReference>
<comment type="caution">
    <text evidence="2">The sequence shown here is derived from an EMBL/GenBank/DDBJ whole genome shotgun (WGS) entry which is preliminary data.</text>
</comment>
<proteinExistence type="predicted"/>
<keyword evidence="1" id="KW-0472">Membrane</keyword>
<evidence type="ECO:0000313" key="2">
    <source>
        <dbReference type="EMBL" id="MDP0396446.1"/>
    </source>
</evidence>
<accession>A0AA90NDH6</accession>
<dbReference type="RefSeq" id="WP_220656323.1">
    <property type="nucleotide sequence ID" value="NZ_CBCSFC010000023.1"/>
</dbReference>
<name>A0AA90NDH6_9ACTN</name>
<dbReference type="AlphaFoldDB" id="A0AA90NDH6"/>
<reference evidence="2" key="1">
    <citation type="submission" date="2023-08" db="EMBL/GenBank/DDBJ databases">
        <title>The draft genome of Tsukamurella strandjordii strain 050030.</title>
        <authorList>
            <person name="Zhao F."/>
            <person name="Feng Y."/>
            <person name="Zong Z."/>
        </authorList>
    </citation>
    <scope>NUCLEOTIDE SEQUENCE</scope>
    <source>
        <strain evidence="2">050030</strain>
    </source>
</reference>
<dbReference type="EMBL" id="JAUTIX010000001">
    <property type="protein sequence ID" value="MDP0396446.1"/>
    <property type="molecule type" value="Genomic_DNA"/>
</dbReference>
<gene>
    <name evidence="2" type="ORF">Q7X28_00770</name>
</gene>
<keyword evidence="1" id="KW-0812">Transmembrane</keyword>